<keyword evidence="6" id="KW-0805">Transcription regulation</keyword>
<evidence type="ECO:0000256" key="3">
    <source>
        <dbReference type="ARBA" id="ARBA00022737"/>
    </source>
</evidence>
<comment type="subcellular location">
    <subcellularLocation>
        <location evidence="1">Nucleus</location>
    </subcellularLocation>
</comment>
<evidence type="ECO:0000259" key="9">
    <source>
        <dbReference type="PROSITE" id="PS00028"/>
    </source>
</evidence>
<dbReference type="Pfam" id="PF12171">
    <property type="entry name" value="zf-C2H2_jaz"/>
    <property type="match status" value="1"/>
</dbReference>
<dbReference type="InterPro" id="IPR050636">
    <property type="entry name" value="C2H2-ZF_domain-containing"/>
</dbReference>
<dbReference type="PANTHER" id="PTHR47772">
    <property type="entry name" value="ZINC FINGER PROTEIN 200"/>
    <property type="match status" value="1"/>
</dbReference>
<evidence type="ECO:0000256" key="2">
    <source>
        <dbReference type="ARBA" id="ARBA00022723"/>
    </source>
</evidence>
<dbReference type="Gene3D" id="3.30.160.60">
    <property type="entry name" value="Classic Zinc Finger"/>
    <property type="match status" value="5"/>
</dbReference>
<dbReference type="InterPro" id="IPR013087">
    <property type="entry name" value="Znf_C2H2_type"/>
</dbReference>
<keyword evidence="5" id="KW-0862">Zinc</keyword>
<dbReference type="Pfam" id="PF12874">
    <property type="entry name" value="zf-met"/>
    <property type="match status" value="1"/>
</dbReference>
<feature type="domain" description="C2H2-type" evidence="9">
    <location>
        <begin position="462"/>
        <end position="483"/>
    </location>
</feature>
<dbReference type="PANTHER" id="PTHR47772:SF13">
    <property type="entry name" value="GASTRULA ZINC FINGER PROTEIN XLCGF49.1-LIKE-RELATED"/>
    <property type="match status" value="1"/>
</dbReference>
<dbReference type="Pfam" id="PF00096">
    <property type="entry name" value="zf-C2H2"/>
    <property type="match status" value="5"/>
</dbReference>
<accession>A0A8J9V3I1</accession>
<dbReference type="PROSITE" id="PS00028">
    <property type="entry name" value="ZINC_FINGER_C2H2_1"/>
    <property type="match status" value="9"/>
</dbReference>
<dbReference type="OrthoDB" id="10039931at2759"/>
<keyword evidence="4" id="KW-0863">Zinc-finger</keyword>
<keyword evidence="3" id="KW-0677">Repeat</keyword>
<evidence type="ECO:0000313" key="10">
    <source>
        <dbReference type="EMBL" id="CAH0730998.1"/>
    </source>
</evidence>
<dbReference type="AlphaFoldDB" id="A0A8J9V3I1"/>
<protein>
    <recommendedName>
        <fullName evidence="9">C2H2-type domain-containing protein</fullName>
    </recommendedName>
</protein>
<evidence type="ECO:0000256" key="4">
    <source>
        <dbReference type="ARBA" id="ARBA00022771"/>
    </source>
</evidence>
<feature type="domain" description="C2H2-type" evidence="9">
    <location>
        <begin position="189"/>
        <end position="210"/>
    </location>
</feature>
<evidence type="ECO:0000256" key="7">
    <source>
        <dbReference type="ARBA" id="ARBA00023163"/>
    </source>
</evidence>
<sequence length="578" mass="68343">MDSLTSKLCCGCLHYGRKMIKIDYEYDIKCFSQIISEIPMLHTNTLLFLCYECAALLKKFTKFKLQVRTSYKCFYDYALENFKYTYPLPRLQTKQLYNLCTPETPTDNEDTIIDIIQTEIEEYNPIEDEREFSDDEPLIKIKKKKRKNGVKTQKSDSEYIEIELNQAEIEEERRIFSMKEDYINAMFRCEKCIMSFPNADDLSDHIRIKHEMHSSKYKCSICECSFSTEVSYNYHTHKHTHRYQCNVCSERFVNKRAVLKHYNIVHCFGTNVDYDFEKKNENDEQNENKNDQTISTQEQIFPCEFCGKTFKWRTSLRKHLETHRIEAGEKRKPYCAPCRISFTTTSNLQKHVRTSSKHQIQLKLRKLTETIPDLTTTDKRKAHQEILSTVNKSRHQFACTQCDKRFLWRGNLLRHLHSHAAKAKGDLVCKPCNKTFSSIATYQQHMKISKKHVSENDFKFMCSDCGKRFPTKSRLRDHINWEHLKNFVYSCDECHKVFKTSNSVYLHKQVHRKDTVQHLCDHCGKPFPNHAKLRSHMLGQHGGAAHACAHCGARFAWHSCLSRHVRHKHRQRQRAAHD</sequence>
<dbReference type="InterPro" id="IPR036236">
    <property type="entry name" value="Znf_C2H2_sf"/>
</dbReference>
<name>A0A8J9V3I1_9NEOP</name>
<keyword evidence="11" id="KW-1185">Reference proteome</keyword>
<feature type="non-terminal residue" evidence="10">
    <location>
        <position position="578"/>
    </location>
</feature>
<feature type="domain" description="C2H2-type" evidence="9">
    <location>
        <begin position="399"/>
        <end position="419"/>
    </location>
</feature>
<keyword evidence="2" id="KW-0479">Metal-binding</keyword>
<evidence type="ECO:0000256" key="5">
    <source>
        <dbReference type="ARBA" id="ARBA00022833"/>
    </source>
</evidence>
<dbReference type="EMBL" id="OV170229">
    <property type="protein sequence ID" value="CAH0730998.1"/>
    <property type="molecule type" value="Genomic_DNA"/>
</dbReference>
<proteinExistence type="predicted"/>
<dbReference type="InterPro" id="IPR022755">
    <property type="entry name" value="Znf_C2H2_jaz"/>
</dbReference>
<feature type="domain" description="C2H2-type" evidence="9">
    <location>
        <begin position="491"/>
        <end position="511"/>
    </location>
</feature>
<dbReference type="SMART" id="SM00355">
    <property type="entry name" value="ZnF_C2H2"/>
    <property type="match status" value="11"/>
</dbReference>
<evidence type="ECO:0000256" key="1">
    <source>
        <dbReference type="ARBA" id="ARBA00004123"/>
    </source>
</evidence>
<evidence type="ECO:0000313" key="11">
    <source>
        <dbReference type="Proteomes" id="UP000838878"/>
    </source>
</evidence>
<reference evidence="10" key="1">
    <citation type="submission" date="2021-12" db="EMBL/GenBank/DDBJ databases">
        <authorList>
            <person name="Martin H S."/>
        </authorList>
    </citation>
    <scope>NUCLEOTIDE SEQUENCE</scope>
</reference>
<organism evidence="10 11">
    <name type="scientific">Brenthis ino</name>
    <name type="common">lesser marbled fritillary</name>
    <dbReference type="NCBI Taxonomy" id="405034"/>
    <lineage>
        <taxon>Eukaryota</taxon>
        <taxon>Metazoa</taxon>
        <taxon>Ecdysozoa</taxon>
        <taxon>Arthropoda</taxon>
        <taxon>Hexapoda</taxon>
        <taxon>Insecta</taxon>
        <taxon>Pterygota</taxon>
        <taxon>Neoptera</taxon>
        <taxon>Endopterygota</taxon>
        <taxon>Lepidoptera</taxon>
        <taxon>Glossata</taxon>
        <taxon>Ditrysia</taxon>
        <taxon>Papilionoidea</taxon>
        <taxon>Nymphalidae</taxon>
        <taxon>Heliconiinae</taxon>
        <taxon>Argynnini</taxon>
        <taxon>Brenthis</taxon>
    </lineage>
</organism>
<dbReference type="Proteomes" id="UP000838878">
    <property type="component" value="Chromosome 9"/>
</dbReference>
<dbReference type="SUPFAM" id="SSF57667">
    <property type="entry name" value="beta-beta-alpha zinc fingers"/>
    <property type="match status" value="4"/>
</dbReference>
<dbReference type="GO" id="GO:0008270">
    <property type="term" value="F:zinc ion binding"/>
    <property type="evidence" value="ECO:0007669"/>
    <property type="project" value="UniProtKB-KW"/>
</dbReference>
<gene>
    <name evidence="10" type="ORF">BINO364_LOCUS15915</name>
</gene>
<feature type="domain" description="C2H2-type" evidence="9">
    <location>
        <begin position="245"/>
        <end position="266"/>
    </location>
</feature>
<feature type="domain" description="C2H2-type" evidence="9">
    <location>
        <begin position="548"/>
        <end position="569"/>
    </location>
</feature>
<evidence type="ECO:0000256" key="8">
    <source>
        <dbReference type="ARBA" id="ARBA00023242"/>
    </source>
</evidence>
<keyword evidence="8" id="KW-0539">Nucleus</keyword>
<dbReference type="GO" id="GO:0005634">
    <property type="term" value="C:nucleus"/>
    <property type="evidence" value="ECO:0007669"/>
    <property type="project" value="UniProtKB-SubCell"/>
</dbReference>
<feature type="domain" description="C2H2-type" evidence="9">
    <location>
        <begin position="520"/>
        <end position="541"/>
    </location>
</feature>
<feature type="domain" description="C2H2-type" evidence="9">
    <location>
        <begin position="303"/>
        <end position="323"/>
    </location>
</feature>
<evidence type="ECO:0000256" key="6">
    <source>
        <dbReference type="ARBA" id="ARBA00023015"/>
    </source>
</evidence>
<feature type="domain" description="C2H2-type" evidence="9">
    <location>
        <begin position="219"/>
        <end position="241"/>
    </location>
</feature>
<keyword evidence="7" id="KW-0804">Transcription</keyword>